<dbReference type="PANTHER" id="PTHR35024">
    <property type="entry name" value="HYPOTHETICAL CYTOSOLIC PROTEIN"/>
    <property type="match status" value="1"/>
</dbReference>
<dbReference type="PANTHER" id="PTHR35024:SF4">
    <property type="entry name" value="POLYMER-FORMING CYTOSKELETAL PROTEIN"/>
    <property type="match status" value="1"/>
</dbReference>
<dbReference type="AlphaFoldDB" id="X1DP80"/>
<dbReference type="InterPro" id="IPR007607">
    <property type="entry name" value="BacA/B"/>
</dbReference>
<feature type="non-terminal residue" evidence="1">
    <location>
        <position position="126"/>
    </location>
</feature>
<protein>
    <recommendedName>
        <fullName evidence="2">Cell shape determination protein CcmA</fullName>
    </recommendedName>
</protein>
<evidence type="ECO:0000313" key="1">
    <source>
        <dbReference type="EMBL" id="GAH10045.1"/>
    </source>
</evidence>
<dbReference type="EMBL" id="BART01039035">
    <property type="protein sequence ID" value="GAH10045.1"/>
    <property type="molecule type" value="Genomic_DNA"/>
</dbReference>
<accession>X1DP80</accession>
<sequence>LIFSALNETKNHFNSMAKNNETENNAINLIGIGTEITGDINSIGDIRIDGTLYGNLITKGKVVIGETGKVKGEISCKNFDVSGTVEGKLIVSQLLSLKVTARVNGDMQTNKLAIEPGSKFTGNCNM</sequence>
<organism evidence="1">
    <name type="scientific">marine sediment metagenome</name>
    <dbReference type="NCBI Taxonomy" id="412755"/>
    <lineage>
        <taxon>unclassified sequences</taxon>
        <taxon>metagenomes</taxon>
        <taxon>ecological metagenomes</taxon>
    </lineage>
</organism>
<reference evidence="1" key="1">
    <citation type="journal article" date="2014" name="Front. Microbiol.">
        <title>High frequency of phylogenetically diverse reductive dehalogenase-homologous genes in deep subseafloor sedimentary metagenomes.</title>
        <authorList>
            <person name="Kawai M."/>
            <person name="Futagami T."/>
            <person name="Toyoda A."/>
            <person name="Takaki Y."/>
            <person name="Nishi S."/>
            <person name="Hori S."/>
            <person name="Arai W."/>
            <person name="Tsubouchi T."/>
            <person name="Morono Y."/>
            <person name="Uchiyama I."/>
            <person name="Ito T."/>
            <person name="Fujiyama A."/>
            <person name="Inagaki F."/>
            <person name="Takami H."/>
        </authorList>
    </citation>
    <scope>NUCLEOTIDE SEQUENCE</scope>
    <source>
        <strain evidence="1">Expedition CK06-06</strain>
    </source>
</reference>
<feature type="non-terminal residue" evidence="1">
    <location>
        <position position="1"/>
    </location>
</feature>
<name>X1DP80_9ZZZZ</name>
<dbReference type="Pfam" id="PF04519">
    <property type="entry name" value="Bactofilin"/>
    <property type="match status" value="1"/>
</dbReference>
<proteinExistence type="predicted"/>
<comment type="caution">
    <text evidence="1">The sequence shown here is derived from an EMBL/GenBank/DDBJ whole genome shotgun (WGS) entry which is preliminary data.</text>
</comment>
<gene>
    <name evidence="1" type="ORF">S01H4_64396</name>
</gene>
<evidence type="ECO:0008006" key="2">
    <source>
        <dbReference type="Google" id="ProtNLM"/>
    </source>
</evidence>